<evidence type="ECO:0000259" key="7">
    <source>
        <dbReference type="Pfam" id="PF13864"/>
    </source>
</evidence>
<evidence type="ECO:0000256" key="4">
    <source>
        <dbReference type="ARBA" id="ARBA00023212"/>
    </source>
</evidence>
<keyword evidence="9" id="KW-1185">Reference proteome</keyword>
<proteinExistence type="predicted"/>
<dbReference type="AlphaFoldDB" id="A0A3Q3VTL0"/>
<dbReference type="STRING" id="94237.ENSMMOP00000004723"/>
<dbReference type="Ensembl" id="ENSMMOT00000004808.1">
    <property type="protein sequence ID" value="ENSMMOP00000004723.1"/>
    <property type="gene ID" value="ENSMMOG00000003780.1"/>
</dbReference>
<keyword evidence="3" id="KW-0963">Cytoplasm</keyword>
<dbReference type="GO" id="GO:0001669">
    <property type="term" value="C:acrosomal vesicle"/>
    <property type="evidence" value="ECO:0007669"/>
    <property type="project" value="TreeGrafter"/>
</dbReference>
<dbReference type="GO" id="GO:0005516">
    <property type="term" value="F:calmodulin binding"/>
    <property type="evidence" value="ECO:0007669"/>
    <property type="project" value="TreeGrafter"/>
</dbReference>
<dbReference type="Proteomes" id="UP000261620">
    <property type="component" value="Unplaced"/>
</dbReference>
<evidence type="ECO:0000256" key="6">
    <source>
        <dbReference type="SAM" id="MobiDB-lite"/>
    </source>
</evidence>
<dbReference type="PANTHER" id="PTHR21490:SF0">
    <property type="entry name" value="ENKURIN"/>
    <property type="match status" value="1"/>
</dbReference>
<organism evidence="8 9">
    <name type="scientific">Mola mola</name>
    <name type="common">Ocean sunfish</name>
    <name type="synonym">Tetraodon mola</name>
    <dbReference type="NCBI Taxonomy" id="94237"/>
    <lineage>
        <taxon>Eukaryota</taxon>
        <taxon>Metazoa</taxon>
        <taxon>Chordata</taxon>
        <taxon>Craniata</taxon>
        <taxon>Vertebrata</taxon>
        <taxon>Euteleostomi</taxon>
        <taxon>Actinopterygii</taxon>
        <taxon>Neopterygii</taxon>
        <taxon>Teleostei</taxon>
        <taxon>Neoteleostei</taxon>
        <taxon>Acanthomorphata</taxon>
        <taxon>Eupercaria</taxon>
        <taxon>Tetraodontiformes</taxon>
        <taxon>Molidae</taxon>
        <taxon>Mola</taxon>
    </lineage>
</organism>
<dbReference type="OMA" id="EMPGMRV"/>
<evidence type="ECO:0000256" key="5">
    <source>
        <dbReference type="ARBA" id="ARBA00023273"/>
    </source>
</evidence>
<evidence type="ECO:0000313" key="8">
    <source>
        <dbReference type="Ensembl" id="ENSMMOP00000004723.1"/>
    </source>
</evidence>
<evidence type="ECO:0000256" key="1">
    <source>
        <dbReference type="ARBA" id="ARBA00004138"/>
    </source>
</evidence>
<dbReference type="Pfam" id="PF13864">
    <property type="entry name" value="Enkurin"/>
    <property type="match status" value="1"/>
</dbReference>
<sequence>LQDSFRMSENVYNLLPGDEILAPKPPRYVSKFKPAVLLETKANKDPMRTMGPAKVEVPSPDKYLKKHSKEPRSPDKMQISQRHACTVKKPPVPARTDNPPMGIHTKKNFIRTAIFVTVKPKPAIVDTNKGHKQLLDNSGHAPKYTKKKGLPLIIDTISQKQHKQCLEAKMSQVEKDIDILERFKTIYIPNE</sequence>
<evidence type="ECO:0000256" key="3">
    <source>
        <dbReference type="ARBA" id="ARBA00022490"/>
    </source>
</evidence>
<reference evidence="8" key="1">
    <citation type="submission" date="2025-08" db="UniProtKB">
        <authorList>
            <consortium name="Ensembl"/>
        </authorList>
    </citation>
    <scope>IDENTIFICATION</scope>
</reference>
<feature type="domain" description="Enkurin" evidence="7">
    <location>
        <begin position="148"/>
        <end position="184"/>
    </location>
</feature>
<dbReference type="InterPro" id="IPR027012">
    <property type="entry name" value="Enkurin_dom"/>
</dbReference>
<comment type="subcellular location">
    <subcellularLocation>
        <location evidence="1">Cell projection</location>
        <location evidence="1">Cilium</location>
    </subcellularLocation>
    <subcellularLocation>
        <location evidence="2">Cytoplasm</location>
        <location evidence="2">Cytoskeleton</location>
    </subcellularLocation>
</comment>
<keyword evidence="4" id="KW-0206">Cytoskeleton</keyword>
<accession>A0A3Q3VTL0</accession>
<evidence type="ECO:0000313" key="9">
    <source>
        <dbReference type="Proteomes" id="UP000261620"/>
    </source>
</evidence>
<dbReference type="PANTHER" id="PTHR21490">
    <property type="entry name" value="ENKURIN-RELATED"/>
    <property type="match status" value="1"/>
</dbReference>
<evidence type="ECO:0000256" key="2">
    <source>
        <dbReference type="ARBA" id="ARBA00004245"/>
    </source>
</evidence>
<keyword evidence="5" id="KW-0966">Cell projection</keyword>
<name>A0A3Q3VTL0_MOLML</name>
<feature type="region of interest" description="Disordered" evidence="6">
    <location>
        <begin position="43"/>
        <end position="103"/>
    </location>
</feature>
<dbReference type="GO" id="GO:0005879">
    <property type="term" value="C:axonemal microtubule"/>
    <property type="evidence" value="ECO:0007669"/>
    <property type="project" value="TreeGrafter"/>
</dbReference>
<protein>
    <recommendedName>
        <fullName evidence="7">Enkurin domain-containing protein</fullName>
    </recommendedName>
</protein>
<dbReference type="InterPro" id="IPR052102">
    <property type="entry name" value="Enkurin_domain-protein"/>
</dbReference>
<reference evidence="8" key="2">
    <citation type="submission" date="2025-09" db="UniProtKB">
        <authorList>
            <consortium name="Ensembl"/>
        </authorList>
    </citation>
    <scope>IDENTIFICATION</scope>
</reference>